<evidence type="ECO:0000256" key="1">
    <source>
        <dbReference type="ARBA" id="ARBA00007401"/>
    </source>
</evidence>
<dbReference type="Proteomes" id="UP001589774">
    <property type="component" value="Unassembled WGS sequence"/>
</dbReference>
<evidence type="ECO:0000256" key="4">
    <source>
        <dbReference type="SAM" id="SignalP"/>
    </source>
</evidence>
<keyword evidence="2 10" id="KW-0378">Hydrolase</keyword>
<dbReference type="GO" id="GO:0016787">
    <property type="term" value="F:hydrolase activity"/>
    <property type="evidence" value="ECO:0007669"/>
    <property type="project" value="UniProtKB-KW"/>
</dbReference>
<keyword evidence="11" id="KW-1185">Reference proteome</keyword>
<dbReference type="InterPro" id="IPR054593">
    <property type="entry name" value="Beta-mannosidase-like_N2"/>
</dbReference>
<feature type="signal peptide" evidence="4">
    <location>
        <begin position="1"/>
        <end position="26"/>
    </location>
</feature>
<sequence length="890" mass="102270">MTSFSTVLKLQFGLLACLLTASCRQASTALPIAENVLDSGWVMAPSQVVGDEVDKVLEHTAENDWYPALVPGTVLGALVEAGVYPDPFIGTRMDSIPAQVFQSPWWFKKSLYIHNLNSEEQVILYLDGINYRADIWLNQQLIADKDSIYGAFRQFALPVSRAIKEGENQLLIKIYPPQVRDFYMGFVDWAPTPADHFMGIFRDIRLKRSGSVFIEDVFVESDFDVCDTSNAELKAQVALRNASDRPEQITLALRIAGQQLKKQIVLEPFAHRIVSFDHRDFPQLQIKNPKLWWPNGLGAPSLYKAAVKLYNKNQELSDSNYLTFGIRKIETYRNSNQGRHYKINGRDILIKAAGWVDDLFLRYLPDKDRAQIQYVQDMGLNALRLEGVWANNQHLYDLCDQYGILVMPGWSCQWEWPDYLGLPLEMKAGDENLPINEGVERYAIKLMPKEKDLLATYFRDQVKWLRNHPSILTWLGGSDAMPPPDLEQRYLDTLAKYAPTTSFLISAGEFTSTISGKSGMKMNGPYQYVPPVYWYEDKKLGGAYGFNSEVGPGPQIPPIKSIEKMIPPAYRWPADNAVWNYHSGRKDFASLSIYLEALQKRYGPSPNLATLAFKAQLLNYEAIRPMFEAHVMNRKQAGGVVQWMLNSPWPEFYWQLYDYYLMPNAAYFGTKKALQPILPLYNYHDRSIYLSNDTRQDLRKHQLLVQVYNLQSQLISRQVIPIDQMKANHVVKLIKVPSGKQEPVTFLHLAVLNEHGQAVADNFYWLSAQMDTLDWNTYSWFYTPSKEFANFRPLSELPPVKLEMAKKFLRNEGAYQVWQITLKNTSDKLSFFNELQLMNESLTDNVLPVLWSDNYLSLLPYEVKMITVRYPEDQNARIQLQSVNGEVKIF</sequence>
<comment type="similarity">
    <text evidence="1">Belongs to the glycosyl hydrolase 2 family.</text>
</comment>
<dbReference type="SUPFAM" id="SSF49785">
    <property type="entry name" value="Galactose-binding domain-like"/>
    <property type="match status" value="1"/>
</dbReference>
<dbReference type="InterPro" id="IPR043534">
    <property type="entry name" value="EBDG/EBM"/>
</dbReference>
<dbReference type="InterPro" id="IPR006102">
    <property type="entry name" value="Ig-like_GH2"/>
</dbReference>
<keyword evidence="4" id="KW-0732">Signal</keyword>
<evidence type="ECO:0000259" key="5">
    <source>
        <dbReference type="Pfam" id="PF00703"/>
    </source>
</evidence>
<feature type="domain" description="Mannosidase Ig/CBM-like" evidence="7">
    <location>
        <begin position="687"/>
        <end position="767"/>
    </location>
</feature>
<evidence type="ECO:0000256" key="2">
    <source>
        <dbReference type="ARBA" id="ARBA00022801"/>
    </source>
</evidence>
<dbReference type="Pfam" id="PF22666">
    <property type="entry name" value="Glyco_hydro_2_N2"/>
    <property type="match status" value="1"/>
</dbReference>
<dbReference type="Pfam" id="PF00703">
    <property type="entry name" value="Glyco_hydro_2"/>
    <property type="match status" value="1"/>
</dbReference>
<evidence type="ECO:0000259" key="7">
    <source>
        <dbReference type="Pfam" id="PF17786"/>
    </source>
</evidence>
<dbReference type="InterPro" id="IPR041447">
    <property type="entry name" value="Mannosidase_ig"/>
</dbReference>
<evidence type="ECO:0000259" key="9">
    <source>
        <dbReference type="Pfam" id="PF22666"/>
    </source>
</evidence>
<dbReference type="SUPFAM" id="SSF51445">
    <property type="entry name" value="(Trans)glycosidases"/>
    <property type="match status" value="1"/>
</dbReference>
<dbReference type="InterPro" id="IPR008979">
    <property type="entry name" value="Galactose-bd-like_sf"/>
</dbReference>
<dbReference type="Pfam" id="PF18368">
    <property type="entry name" value="Ig_GlcNase"/>
    <property type="match status" value="1"/>
</dbReference>
<feature type="domain" description="Beta-mannosidase-like galactose-binding" evidence="9">
    <location>
        <begin position="59"/>
        <end position="177"/>
    </location>
</feature>
<evidence type="ECO:0000256" key="3">
    <source>
        <dbReference type="ARBA" id="ARBA00023295"/>
    </source>
</evidence>
<dbReference type="RefSeq" id="WP_149105273.1">
    <property type="nucleotide sequence ID" value="NZ_JBHLWO010000001.1"/>
</dbReference>
<dbReference type="PANTHER" id="PTHR43536">
    <property type="entry name" value="MANNOSYLGLYCOPROTEIN ENDO-BETA-MANNOSIDASE"/>
    <property type="match status" value="1"/>
</dbReference>
<dbReference type="Gene3D" id="2.60.120.260">
    <property type="entry name" value="Galactose-binding domain-like"/>
    <property type="match status" value="1"/>
</dbReference>
<evidence type="ECO:0000313" key="11">
    <source>
        <dbReference type="Proteomes" id="UP001589774"/>
    </source>
</evidence>
<reference evidence="10 11" key="1">
    <citation type="submission" date="2024-09" db="EMBL/GenBank/DDBJ databases">
        <authorList>
            <person name="Sun Q."/>
            <person name="Mori K."/>
        </authorList>
    </citation>
    <scope>NUCLEOTIDE SEQUENCE [LARGE SCALE GENOMIC DNA]</scope>
    <source>
        <strain evidence="10 11">CCM 7765</strain>
    </source>
</reference>
<evidence type="ECO:0000259" key="8">
    <source>
        <dbReference type="Pfam" id="PF18368"/>
    </source>
</evidence>
<dbReference type="InterPro" id="IPR036156">
    <property type="entry name" value="Beta-gal/glucu_dom_sf"/>
</dbReference>
<feature type="chain" id="PRO_5046830402" evidence="4">
    <location>
        <begin position="27"/>
        <end position="890"/>
    </location>
</feature>
<dbReference type="Pfam" id="PF02836">
    <property type="entry name" value="Glyco_hydro_2_C"/>
    <property type="match status" value="1"/>
</dbReference>
<dbReference type="Gene3D" id="2.60.40.10">
    <property type="entry name" value="Immunoglobulins"/>
    <property type="match status" value="3"/>
</dbReference>
<dbReference type="InterPro" id="IPR041351">
    <property type="entry name" value="Ig_GlcNase"/>
</dbReference>
<dbReference type="InterPro" id="IPR006103">
    <property type="entry name" value="Glyco_hydro_2_cat"/>
</dbReference>
<dbReference type="InterPro" id="IPR017853">
    <property type="entry name" value="GH"/>
</dbReference>
<feature type="domain" description="Glycoside hydrolase family 2 catalytic" evidence="6">
    <location>
        <begin position="370"/>
        <end position="490"/>
    </location>
</feature>
<keyword evidence="3" id="KW-0326">Glycosidase</keyword>
<dbReference type="InterPro" id="IPR013783">
    <property type="entry name" value="Ig-like_fold"/>
</dbReference>
<protein>
    <submittedName>
        <fullName evidence="10">Glycoside hydrolase family 2 TIM barrel-domain containing protein</fullName>
    </submittedName>
</protein>
<feature type="domain" description="Glycoside hydrolase family 2 immunoglobulin-like beta-sandwich" evidence="5">
    <location>
        <begin position="212"/>
        <end position="327"/>
    </location>
</feature>
<feature type="domain" description="Exo-beta-D-glucosaminidase Ig-fold" evidence="8">
    <location>
        <begin position="780"/>
        <end position="884"/>
    </location>
</feature>
<dbReference type="SUPFAM" id="SSF49303">
    <property type="entry name" value="beta-Galactosidase/glucuronidase domain"/>
    <property type="match status" value="3"/>
</dbReference>
<dbReference type="EMBL" id="JBHLWO010000001">
    <property type="protein sequence ID" value="MFC0318004.1"/>
    <property type="molecule type" value="Genomic_DNA"/>
</dbReference>
<organism evidence="10 11">
    <name type="scientific">Olivibacter oleidegradans</name>
    <dbReference type="NCBI Taxonomy" id="760123"/>
    <lineage>
        <taxon>Bacteria</taxon>
        <taxon>Pseudomonadati</taxon>
        <taxon>Bacteroidota</taxon>
        <taxon>Sphingobacteriia</taxon>
        <taxon>Sphingobacteriales</taxon>
        <taxon>Sphingobacteriaceae</taxon>
        <taxon>Olivibacter</taxon>
    </lineage>
</organism>
<evidence type="ECO:0000259" key="6">
    <source>
        <dbReference type="Pfam" id="PF02836"/>
    </source>
</evidence>
<dbReference type="Pfam" id="PF17786">
    <property type="entry name" value="Mannosidase_ig"/>
    <property type="match status" value="1"/>
</dbReference>
<accession>A0ABV6HGK1</accession>
<gene>
    <name evidence="10" type="ORF">ACFFI0_06775</name>
</gene>
<comment type="caution">
    <text evidence="10">The sequence shown here is derived from an EMBL/GenBank/DDBJ whole genome shotgun (WGS) entry which is preliminary data.</text>
</comment>
<proteinExistence type="inferred from homology"/>
<dbReference type="Gene3D" id="3.20.20.80">
    <property type="entry name" value="Glycosidases"/>
    <property type="match status" value="1"/>
</dbReference>
<evidence type="ECO:0000313" key="10">
    <source>
        <dbReference type="EMBL" id="MFC0318004.1"/>
    </source>
</evidence>
<dbReference type="PANTHER" id="PTHR43536:SF1">
    <property type="entry name" value="MANNOSYLGLYCOPROTEIN ENDO-BETA-MANNOSIDASE"/>
    <property type="match status" value="1"/>
</dbReference>
<name>A0ABV6HGK1_9SPHI</name>